<evidence type="ECO:0000313" key="7">
    <source>
        <dbReference type="Proteomes" id="UP000321691"/>
    </source>
</evidence>
<evidence type="ECO:0000259" key="3">
    <source>
        <dbReference type="Pfam" id="PF13731"/>
    </source>
</evidence>
<proteinExistence type="predicted"/>
<feature type="region of interest" description="Disordered" evidence="1">
    <location>
        <begin position="25"/>
        <end position="54"/>
    </location>
</feature>
<dbReference type="Proteomes" id="UP000033491">
    <property type="component" value="Unassembled WGS sequence"/>
</dbReference>
<evidence type="ECO:0000256" key="2">
    <source>
        <dbReference type="SAM" id="SignalP"/>
    </source>
</evidence>
<feature type="compositionally biased region" description="Low complexity" evidence="1">
    <location>
        <begin position="25"/>
        <end position="49"/>
    </location>
</feature>
<dbReference type="Pfam" id="PF13731">
    <property type="entry name" value="WxL"/>
    <property type="match status" value="1"/>
</dbReference>
<dbReference type="EMBL" id="BJZI01000018">
    <property type="protein sequence ID" value="GEO67030.1"/>
    <property type="molecule type" value="Genomic_DNA"/>
</dbReference>
<dbReference type="InterPro" id="IPR027994">
    <property type="entry name" value="WxL_dom"/>
</dbReference>
<organism evidence="5 6">
    <name type="scientific">Levilactobacillus spicheri</name>
    <dbReference type="NCBI Taxonomy" id="216463"/>
    <lineage>
        <taxon>Bacteria</taxon>
        <taxon>Bacillati</taxon>
        <taxon>Bacillota</taxon>
        <taxon>Bacilli</taxon>
        <taxon>Lactobacillales</taxon>
        <taxon>Lactobacillaceae</taxon>
        <taxon>Levilactobacillus</taxon>
    </lineage>
</organism>
<keyword evidence="2" id="KW-0732">Signal</keyword>
<evidence type="ECO:0000313" key="4">
    <source>
        <dbReference type="EMBL" id="GEO67030.1"/>
    </source>
</evidence>
<gene>
    <name evidence="4" type="ORF">LSP04_14490</name>
    <name evidence="5" type="ORF">VC81_01355</name>
</gene>
<keyword evidence="7" id="KW-1185">Reference proteome</keyword>
<comment type="caution">
    <text evidence="5">The sequence shown here is derived from an EMBL/GenBank/DDBJ whole genome shotgun (WGS) entry which is preliminary data.</text>
</comment>
<evidence type="ECO:0000313" key="6">
    <source>
        <dbReference type="Proteomes" id="UP000033491"/>
    </source>
</evidence>
<accession>A0A0F3RYI3</accession>
<name>A0A0F3RYI3_9LACO</name>
<feature type="chain" id="PRO_5002466309" description="WxL domain-containing protein" evidence="2">
    <location>
        <begin position="28"/>
        <end position="219"/>
    </location>
</feature>
<feature type="domain" description="WxL" evidence="3">
    <location>
        <begin position="32"/>
        <end position="217"/>
    </location>
</feature>
<protein>
    <recommendedName>
        <fullName evidence="3">WxL domain-containing protein</fullName>
    </recommendedName>
</protein>
<reference evidence="4 7" key="2">
    <citation type="submission" date="2019-07" db="EMBL/GenBank/DDBJ databases">
        <title>Whole genome shotgun sequence of Lactobacillus spicheri NBRC 107155.</title>
        <authorList>
            <person name="Hosoyama A."/>
            <person name="Uohara A."/>
            <person name="Ohji S."/>
            <person name="Ichikawa N."/>
        </authorList>
    </citation>
    <scope>NUCLEOTIDE SEQUENCE [LARGE SCALE GENOMIC DNA]</scope>
    <source>
        <strain evidence="4 7">NBRC 107155</strain>
    </source>
</reference>
<evidence type="ECO:0000313" key="5">
    <source>
        <dbReference type="EMBL" id="KJW13852.1"/>
    </source>
</evidence>
<dbReference type="AlphaFoldDB" id="A0A0F3RYI3"/>
<dbReference type="RefSeq" id="WP_045806348.1">
    <property type="nucleotide sequence ID" value="NZ_BJZI01000018.1"/>
</dbReference>
<sequence>MTKKTLQLLASVAVVAGLGFTGVTANADSTTSTGTTTTGNVTLTAGTTDPDNPGGDAGGINLKTVPYVNVPSTAITGSDQSVTGTVSATESGTSNDGVVQVVNPGHKSDWTVQVAATAFKSSDDTMNASTLVLGTPTIANADTDGTGVAPSTLNQAITFNTGEATANQNVEAADYSTNKEGVGTWNTTYSGATLNLKAGNVAGAYQSTLTWTLTNTPTA</sequence>
<dbReference type="PATRIC" id="fig|216463.3.peg.2062"/>
<evidence type="ECO:0000256" key="1">
    <source>
        <dbReference type="SAM" id="MobiDB-lite"/>
    </source>
</evidence>
<reference evidence="5 6" key="1">
    <citation type="submission" date="2015-03" db="EMBL/GenBank/DDBJ databases">
        <authorList>
            <person name="Zheng J."/>
            <person name="Ganezle M."/>
        </authorList>
    </citation>
    <scope>NUCLEOTIDE SEQUENCE [LARGE SCALE GENOMIC DNA]</scope>
    <source>
        <strain evidence="5 6">LP38</strain>
    </source>
</reference>
<dbReference type="EMBL" id="JZCR01000003">
    <property type="protein sequence ID" value="KJW13852.1"/>
    <property type="molecule type" value="Genomic_DNA"/>
</dbReference>
<feature type="signal peptide" evidence="2">
    <location>
        <begin position="1"/>
        <end position="27"/>
    </location>
</feature>
<dbReference type="Proteomes" id="UP000321691">
    <property type="component" value="Unassembled WGS sequence"/>
</dbReference>
<dbReference type="STRING" id="216463.VC81_01355"/>